<dbReference type="Proteomes" id="UP000269410">
    <property type="component" value="Unassembled WGS sequence"/>
</dbReference>
<keyword evidence="1 4" id="KW-0489">Methyltransferase</keyword>
<dbReference type="InterPro" id="IPR004441">
    <property type="entry name" value="rRNA_MeTrfase_TrmH"/>
</dbReference>
<evidence type="ECO:0000259" key="3">
    <source>
        <dbReference type="Pfam" id="PF00588"/>
    </source>
</evidence>
<organism evidence="4 5">
    <name type="scientific">Candidatus Dojkabacteria bacterium</name>
    <dbReference type="NCBI Taxonomy" id="2099670"/>
    <lineage>
        <taxon>Bacteria</taxon>
        <taxon>Candidatus Dojkabacteria</taxon>
    </lineage>
</organism>
<gene>
    <name evidence="4" type="ORF">D6810_02020</name>
</gene>
<reference evidence="4 5" key="1">
    <citation type="submission" date="2018-10" db="EMBL/GenBank/DDBJ databases">
        <title>Thermophilic Lithotrophy and Phototrophy in an Intertidal, Iron-rich, Geothermal Spring.</title>
        <authorList>
            <person name="Ward L.M."/>
            <person name="Idei A."/>
            <person name="Nakagawa M."/>
            <person name="Ueno Y."/>
            <person name="Fischer W."/>
            <person name="Mcglynn S.E."/>
        </authorList>
    </citation>
    <scope>NUCLEOTIDE SEQUENCE [LARGE SCALE GENOMIC DNA]</scope>
    <source>
        <strain evidence="4">J137</strain>
    </source>
</reference>
<dbReference type="SUPFAM" id="SSF75217">
    <property type="entry name" value="alpha/beta knot"/>
    <property type="match status" value="1"/>
</dbReference>
<evidence type="ECO:0000256" key="2">
    <source>
        <dbReference type="ARBA" id="ARBA00022679"/>
    </source>
</evidence>
<dbReference type="InterPro" id="IPR001537">
    <property type="entry name" value="SpoU_MeTrfase"/>
</dbReference>
<dbReference type="GO" id="GO:0003723">
    <property type="term" value="F:RNA binding"/>
    <property type="evidence" value="ECO:0007669"/>
    <property type="project" value="InterPro"/>
</dbReference>
<dbReference type="GO" id="GO:0006396">
    <property type="term" value="P:RNA processing"/>
    <property type="evidence" value="ECO:0007669"/>
    <property type="project" value="InterPro"/>
</dbReference>
<dbReference type="GO" id="GO:0008173">
    <property type="term" value="F:RNA methyltransferase activity"/>
    <property type="evidence" value="ECO:0007669"/>
    <property type="project" value="InterPro"/>
</dbReference>
<keyword evidence="2 4" id="KW-0808">Transferase</keyword>
<feature type="domain" description="tRNA/rRNA methyltransferase SpoU type" evidence="3">
    <location>
        <begin position="160"/>
        <end position="298"/>
    </location>
</feature>
<dbReference type="EMBL" id="RFKV01000065">
    <property type="protein sequence ID" value="RMD77093.1"/>
    <property type="molecule type" value="Genomic_DNA"/>
</dbReference>
<proteinExistence type="predicted"/>
<dbReference type="GO" id="GO:0032259">
    <property type="term" value="P:methylation"/>
    <property type="evidence" value="ECO:0007669"/>
    <property type="project" value="UniProtKB-KW"/>
</dbReference>
<evidence type="ECO:0000256" key="1">
    <source>
        <dbReference type="ARBA" id="ARBA00022603"/>
    </source>
</evidence>
<dbReference type="Pfam" id="PF00588">
    <property type="entry name" value="SpoU_methylase"/>
    <property type="match status" value="1"/>
</dbReference>
<name>A0A3M0YZG2_9BACT</name>
<dbReference type="Gene3D" id="3.40.1280.10">
    <property type="match status" value="1"/>
</dbReference>
<dbReference type="AlphaFoldDB" id="A0A3M0YZG2"/>
<dbReference type="PANTHER" id="PTHR46429:SF1">
    <property type="entry name" value="23S RRNA (GUANOSINE-2'-O-)-METHYLTRANSFERASE RLMB"/>
    <property type="match status" value="1"/>
</dbReference>
<dbReference type="GO" id="GO:0005829">
    <property type="term" value="C:cytosol"/>
    <property type="evidence" value="ECO:0007669"/>
    <property type="project" value="TreeGrafter"/>
</dbReference>
<evidence type="ECO:0000313" key="4">
    <source>
        <dbReference type="EMBL" id="RMD77093.1"/>
    </source>
</evidence>
<dbReference type="InterPro" id="IPR029028">
    <property type="entry name" value="Alpha/beta_knot_MTases"/>
</dbReference>
<protein>
    <submittedName>
        <fullName evidence="4">RNA methyltransferase</fullName>
    </submittedName>
</protein>
<dbReference type="PANTHER" id="PTHR46429">
    <property type="entry name" value="23S RRNA (GUANOSINE-2'-O-)-METHYLTRANSFERASE RLMB"/>
    <property type="match status" value="1"/>
</dbReference>
<dbReference type="InterPro" id="IPR029026">
    <property type="entry name" value="tRNA_m1G_MTases_N"/>
</dbReference>
<sequence length="309" mass="35514">MYGQKERLLNFTEPRNNKVILTINRTTVKYFRLKVHIQLNIYLNFSEGLTMKNKIKNYDSDVQILKIRNKNAIEELLDDDNIAFEKISVAKNLEENFQTKRILKKAKDKGIKVETLKLSQMAVRRSGKTHEVIIGYIKPTNILRFEELLQRLEKEKKQPFFLLINRIDFDTNIGVIARTAFAAGINGLIYQGETERFLNDDSVHFSLGSIVRIPLVKQNIFEAIKKLKDRGIKTVALNMNGKNYTDTNLTGSLAIVIGEEKNGISRTVTEKCDEVLSIPIYNKIESLNVAICAAVLIYEKIRQENLCFK</sequence>
<evidence type="ECO:0000313" key="5">
    <source>
        <dbReference type="Proteomes" id="UP000269410"/>
    </source>
</evidence>
<comment type="caution">
    <text evidence="4">The sequence shown here is derived from an EMBL/GenBank/DDBJ whole genome shotgun (WGS) entry which is preliminary data.</text>
</comment>
<accession>A0A3M0YZG2</accession>